<dbReference type="Proteomes" id="UP001321249">
    <property type="component" value="Unassembled WGS sequence"/>
</dbReference>
<evidence type="ECO:0000313" key="4">
    <source>
        <dbReference type="Proteomes" id="UP001219901"/>
    </source>
</evidence>
<reference evidence="4 5" key="1">
    <citation type="submission" date="2019-11" db="EMBL/GenBank/DDBJ databases">
        <authorList>
            <person name="Cho J.-C."/>
        </authorList>
    </citation>
    <scope>NUCLEOTIDE SEQUENCE [LARGE SCALE GENOMIC DNA]</scope>
    <source>
        <strain evidence="3 4">JH1073</strain>
        <strain evidence="2 5">JH702</strain>
    </source>
</reference>
<dbReference type="EMBL" id="WMBE01000001">
    <property type="protein sequence ID" value="MDG0866465.1"/>
    <property type="molecule type" value="Genomic_DNA"/>
</dbReference>
<evidence type="ECO:0000313" key="5">
    <source>
        <dbReference type="Proteomes" id="UP001321249"/>
    </source>
</evidence>
<reference evidence="4" key="3">
    <citation type="submission" date="2023-06" db="EMBL/GenBank/DDBJ databases">
        <title>Pangenomics reveal diversification of enzyme families and niche specialization in globally abundant SAR202 bacteria.</title>
        <authorList>
            <person name="Saw J.H.W."/>
        </authorList>
    </citation>
    <scope>NUCLEOTIDE SEQUENCE [LARGE SCALE GENOMIC DNA]</scope>
    <source>
        <strain evidence="4">JH1073</strain>
    </source>
</reference>
<organism evidence="3 4">
    <name type="scientific">Candidatus Lucifugimonas marina</name>
    <dbReference type="NCBI Taxonomy" id="3038979"/>
    <lineage>
        <taxon>Bacteria</taxon>
        <taxon>Bacillati</taxon>
        <taxon>Chloroflexota</taxon>
        <taxon>Dehalococcoidia</taxon>
        <taxon>SAR202 cluster</taxon>
        <taxon>Candidatus Lucifugimonadales</taxon>
        <taxon>Candidatus Lucifugimonadaceae</taxon>
        <taxon>Candidatus Lucifugimonas</taxon>
    </lineage>
</organism>
<dbReference type="InterPro" id="IPR028098">
    <property type="entry name" value="Glyco_trans_4-like_N"/>
</dbReference>
<accession>A0AAJ5ZHD8</accession>
<reference evidence="3" key="2">
    <citation type="journal article" date="2023" name="Nat. Commun.">
        <title>Cultivation of marine bacteria of the SAR202 clade.</title>
        <authorList>
            <person name="Lim Y."/>
            <person name="Seo J.H."/>
            <person name="Giovannoni S.J."/>
            <person name="Kang I."/>
            <person name="Cho J.C."/>
        </authorList>
    </citation>
    <scope>NUCLEOTIDE SEQUENCE</scope>
    <source>
        <strain evidence="3">JH1073</strain>
    </source>
</reference>
<feature type="domain" description="Glycosyltransferase subfamily 4-like N-terminal" evidence="1">
    <location>
        <begin position="21"/>
        <end position="185"/>
    </location>
</feature>
<dbReference type="Gene3D" id="3.40.50.2000">
    <property type="entry name" value="Glycogen Phosphorylase B"/>
    <property type="match status" value="2"/>
</dbReference>
<proteinExistence type="predicted"/>
<dbReference type="Pfam" id="PF13439">
    <property type="entry name" value="Glyco_transf_4"/>
    <property type="match status" value="1"/>
</dbReference>
<dbReference type="EMBL" id="CP046147">
    <property type="protein sequence ID" value="WFG38821.1"/>
    <property type="molecule type" value="Genomic_DNA"/>
</dbReference>
<evidence type="ECO:0000313" key="3">
    <source>
        <dbReference type="EMBL" id="WFG38821.1"/>
    </source>
</evidence>
<evidence type="ECO:0000313" key="2">
    <source>
        <dbReference type="EMBL" id="MDG0866465.1"/>
    </source>
</evidence>
<dbReference type="SUPFAM" id="SSF53756">
    <property type="entry name" value="UDP-Glycosyltransferase/glycogen phosphorylase"/>
    <property type="match status" value="1"/>
</dbReference>
<dbReference type="AlphaFoldDB" id="A0AAJ5ZHD8"/>
<protein>
    <submittedName>
        <fullName evidence="3">Glycosyltransferase</fullName>
    </submittedName>
</protein>
<keyword evidence="4" id="KW-1185">Reference proteome</keyword>
<gene>
    <name evidence="2" type="ORF">GKO46_05180</name>
    <name evidence="3" type="ORF">GKO48_04080</name>
</gene>
<dbReference type="PANTHER" id="PTHR12526">
    <property type="entry name" value="GLYCOSYLTRANSFERASE"/>
    <property type="match status" value="1"/>
</dbReference>
<dbReference type="Pfam" id="PF13692">
    <property type="entry name" value="Glyco_trans_1_4"/>
    <property type="match status" value="1"/>
</dbReference>
<dbReference type="Proteomes" id="UP001219901">
    <property type="component" value="Chromosome"/>
</dbReference>
<evidence type="ECO:0000259" key="1">
    <source>
        <dbReference type="Pfam" id="PF13439"/>
    </source>
</evidence>
<name>A0AAJ5ZHD8_9CHLR</name>
<sequence>MSTSTAKQPKKILLLIRSLNIGGAERQVVSIAKTISSLGTEVHVAVKASGGPLESDLADVPNVNLHHLGEQGIVGQFKYFLKLRKLIKSNQYDAVYGFMPLPNLALLVARTLRNRPLIAWGVRSSDVDPTLYNSRVKWTMRLEKLLSRFSDRVITNSQAALEEYRLNDYPYAKLSHIPNAIDIERFRPNPEARKILEAETGIQPDSPVIGIFARIHPMKGHLTFLKAASALVKRNPNVRFICAGEDPEGYAAYASRIRQNATERKLDDHIIWLGPRKNPEYLMAACDVTTLTSDSGEGFPNSVAESLACGTPCVVTDVGDGPVIVNDSTAVVARGDSSGLAQAWQKMLNNVAADSAATEAVLRSSIVDRYSPEQIGRETLSQLAERPA</sequence>
<dbReference type="RefSeq" id="WP_342822104.1">
    <property type="nucleotide sequence ID" value="NZ_CP046146.1"/>
</dbReference>